<name>A0A979GGI3_ECOSE</name>
<dbReference type="InterPro" id="IPR049458">
    <property type="entry name" value="EpsG-like"/>
</dbReference>
<dbReference type="EMBL" id="AP009240">
    <property type="protein sequence ID" value="BAG77830.1"/>
    <property type="molecule type" value="Genomic_DNA"/>
</dbReference>
<evidence type="ECO:0008006" key="4">
    <source>
        <dbReference type="Google" id="ProtNLM"/>
    </source>
</evidence>
<feature type="transmembrane region" description="Helical" evidence="1">
    <location>
        <begin position="295"/>
        <end position="312"/>
    </location>
</feature>
<feature type="transmembrane region" description="Helical" evidence="1">
    <location>
        <begin position="6"/>
        <end position="21"/>
    </location>
</feature>
<reference evidence="2 3" key="1">
    <citation type="journal article" date="2008" name="DNA Res.">
        <title>Complete genome sequence and comparative analysis of the wild-type commensal Escherichia coli strain SE11 isolated from a healthy adult.</title>
        <authorList>
            <person name="Oshima K."/>
            <person name="Toh H."/>
            <person name="Ogura Y."/>
            <person name="Sasamoto H."/>
            <person name="Morita H."/>
            <person name="Park S.-H."/>
            <person name="Ooka T."/>
            <person name="Iyoda S."/>
            <person name="Taylor T.D."/>
            <person name="Hayashi T."/>
            <person name="Itoh K."/>
            <person name="Hattori M."/>
        </authorList>
    </citation>
    <scope>NUCLEOTIDE SEQUENCE [LARGE SCALE GENOMIC DNA]</scope>
    <source>
        <strain evidence="2 3">SE11</strain>
    </source>
</reference>
<gene>
    <name evidence="2" type="ordered locus">ECSE_2306</name>
</gene>
<feature type="transmembrane region" description="Helical" evidence="1">
    <location>
        <begin position="266"/>
        <end position="289"/>
    </location>
</feature>
<feature type="transmembrane region" description="Helical" evidence="1">
    <location>
        <begin position="234"/>
        <end position="254"/>
    </location>
</feature>
<dbReference type="Pfam" id="PF14897">
    <property type="entry name" value="EpsG"/>
    <property type="match status" value="1"/>
</dbReference>
<protein>
    <recommendedName>
        <fullName evidence="4">EpsG family protein</fullName>
    </recommendedName>
</protein>
<keyword evidence="1" id="KW-0472">Membrane</keyword>
<evidence type="ECO:0000313" key="2">
    <source>
        <dbReference type="EMBL" id="BAG77830.1"/>
    </source>
</evidence>
<evidence type="ECO:0000313" key="3">
    <source>
        <dbReference type="Proteomes" id="UP000008199"/>
    </source>
</evidence>
<feature type="transmembrane region" description="Helical" evidence="1">
    <location>
        <begin position="91"/>
        <end position="110"/>
    </location>
</feature>
<feature type="transmembrane region" description="Helical" evidence="1">
    <location>
        <begin position="319"/>
        <end position="337"/>
    </location>
</feature>
<feature type="transmembrane region" description="Helical" evidence="1">
    <location>
        <begin position="188"/>
        <end position="208"/>
    </location>
</feature>
<feature type="transmembrane region" description="Helical" evidence="1">
    <location>
        <begin position="28"/>
        <end position="48"/>
    </location>
</feature>
<dbReference type="Proteomes" id="UP000008199">
    <property type="component" value="Chromosome"/>
</dbReference>
<dbReference type="AlphaFoldDB" id="A0A979GGI3"/>
<evidence type="ECO:0000256" key="1">
    <source>
        <dbReference type="SAM" id="Phobius"/>
    </source>
</evidence>
<organism evidence="2 3">
    <name type="scientific">Escherichia coli (strain SE11)</name>
    <dbReference type="NCBI Taxonomy" id="409438"/>
    <lineage>
        <taxon>Bacteria</taxon>
        <taxon>Pseudomonadati</taxon>
        <taxon>Pseudomonadota</taxon>
        <taxon>Gammaproteobacteria</taxon>
        <taxon>Enterobacterales</taxon>
        <taxon>Enterobacteriaceae</taxon>
        <taxon>Escherichia</taxon>
    </lineage>
</organism>
<dbReference type="KEGG" id="ecy:ECSE_2306"/>
<keyword evidence="1" id="KW-0812">Transmembrane</keyword>
<keyword evidence="1" id="KW-1133">Transmembrane helix</keyword>
<feature type="transmembrane region" description="Helical" evidence="1">
    <location>
        <begin position="159"/>
        <end position="181"/>
    </location>
</feature>
<sequence>MLETYFIYNFIMLCGIFFAFVKQNTHSIIFKVASSLMLVFVIWIPSGIRYGIGTDYFSYLRIFQSALEGRVTTEIGYYLINYLVVVTGGEGYYIFLISSLIIALVIVINMPRHYSCLYVLIFFCMIYLPSFSLVRQSLAVVFLLVSIKHAIENKILLSYFFALVAISFHLSSLLILPFIILRKVRVPPLLALCMIVFCIIFFLSTNILQDIINSSFIASTKYGFYADTKFGGEAIIGTGGGVLIKALLPLMILLQSSKIVKSQPNCNIIILLSIVAICASIASLRIHIFSRVSDLFMFLPLLGVTYLMNSFSKKITKQICACLIFLSMIVLFERTIATNLSENNSGLGVSPYTTIFDVR</sequence>
<feature type="transmembrane region" description="Helical" evidence="1">
    <location>
        <begin position="117"/>
        <end position="147"/>
    </location>
</feature>
<accession>A0A979GGI3</accession>
<proteinExistence type="predicted"/>
<dbReference type="RefSeq" id="WP_000895008.1">
    <property type="nucleotide sequence ID" value="NC_011415.1"/>
</dbReference>